<evidence type="ECO:0000256" key="1">
    <source>
        <dbReference type="SAM" id="MobiDB-lite"/>
    </source>
</evidence>
<reference evidence="2" key="1">
    <citation type="journal article" date="2021" name="Proc. Natl. Acad. Sci. U.S.A.">
        <title>A Catalog of Tens of Thousands of Viruses from Human Metagenomes Reveals Hidden Associations with Chronic Diseases.</title>
        <authorList>
            <person name="Tisza M.J."/>
            <person name="Buck C.B."/>
        </authorList>
    </citation>
    <scope>NUCLEOTIDE SEQUENCE</scope>
    <source>
        <strain evidence="2">Ctshb19</strain>
    </source>
</reference>
<dbReference type="EMBL" id="BK016086">
    <property type="protein sequence ID" value="DAF93530.1"/>
    <property type="molecule type" value="Genomic_DNA"/>
</dbReference>
<organism evidence="2">
    <name type="scientific">Myoviridae sp. ctshb19</name>
    <dbReference type="NCBI Taxonomy" id="2825194"/>
    <lineage>
        <taxon>Viruses</taxon>
        <taxon>Duplodnaviria</taxon>
        <taxon>Heunggongvirae</taxon>
        <taxon>Uroviricota</taxon>
        <taxon>Caudoviricetes</taxon>
    </lineage>
</organism>
<name>A0A8S5UGK8_9CAUD</name>
<evidence type="ECO:0000313" key="2">
    <source>
        <dbReference type="EMBL" id="DAF93530.1"/>
    </source>
</evidence>
<feature type="compositionally biased region" description="Basic residues" evidence="1">
    <location>
        <begin position="51"/>
        <end position="71"/>
    </location>
</feature>
<protein>
    <submittedName>
        <fullName evidence="2">Uncharacterized protein</fullName>
    </submittedName>
</protein>
<proteinExistence type="predicted"/>
<sequence>MSGELDRMPPTKYQQLTGDTGNRFLTPGVPHPGYQSRPNTPIGIEEIAAAKKAKAKRKAKKKMRKQSRKKK</sequence>
<feature type="region of interest" description="Disordered" evidence="1">
    <location>
        <begin position="1"/>
        <end position="71"/>
    </location>
</feature>
<accession>A0A8S5UGK8</accession>